<dbReference type="SUPFAM" id="SSF75011">
    <property type="entry name" value="3-carboxy-cis,cis-mucoante lactonizing enzyme"/>
    <property type="match status" value="1"/>
</dbReference>
<protein>
    <submittedName>
        <fullName evidence="2">Tri14-like protein</fullName>
    </submittedName>
</protein>
<proteinExistence type="predicted"/>
<name>A0A179GNX6_PURLI</name>
<comment type="caution">
    <text evidence="2">The sequence shown here is derived from an EMBL/GenBank/DDBJ whole genome shotgun (WGS) entry which is preliminary data.</text>
</comment>
<dbReference type="Proteomes" id="UP000078240">
    <property type="component" value="Unassembled WGS sequence"/>
</dbReference>
<evidence type="ECO:0000313" key="3">
    <source>
        <dbReference type="Proteomes" id="UP000078240"/>
    </source>
</evidence>
<dbReference type="AlphaFoldDB" id="A0A179GNX6"/>
<accession>A0A179GNX6</accession>
<dbReference type="InterPro" id="IPR054550">
    <property type="entry name" value="Mala_s_1-like"/>
</dbReference>
<gene>
    <name evidence="2" type="ORF">VFPBJ_05179</name>
</gene>
<keyword evidence="1" id="KW-0732">Signal</keyword>
<organism evidence="2 3">
    <name type="scientific">Purpureocillium lilacinum</name>
    <name type="common">Paecilomyces lilacinus</name>
    <dbReference type="NCBI Taxonomy" id="33203"/>
    <lineage>
        <taxon>Eukaryota</taxon>
        <taxon>Fungi</taxon>
        <taxon>Dikarya</taxon>
        <taxon>Ascomycota</taxon>
        <taxon>Pezizomycotina</taxon>
        <taxon>Sordariomycetes</taxon>
        <taxon>Hypocreomycetidae</taxon>
        <taxon>Hypocreales</taxon>
        <taxon>Ophiocordycipitaceae</taxon>
        <taxon>Purpureocillium</taxon>
    </lineage>
</organism>
<reference evidence="2 3" key="1">
    <citation type="submission" date="2016-01" db="EMBL/GenBank/DDBJ databases">
        <title>Biosynthesis of antibiotic leucinostatins and their inhibition on Phytophthora in bio-control Purpureocillium lilacinum.</title>
        <authorList>
            <person name="Wang G."/>
            <person name="Liu Z."/>
            <person name="Lin R."/>
            <person name="Li E."/>
            <person name="Mao Z."/>
            <person name="Ling J."/>
            <person name="Yin W."/>
            <person name="Xie B."/>
        </authorList>
    </citation>
    <scope>NUCLEOTIDE SEQUENCE [LARGE SCALE GENOMIC DNA]</scope>
    <source>
        <strain evidence="2">PLBJ-1</strain>
    </source>
</reference>
<dbReference type="Pfam" id="PF22701">
    <property type="entry name" value="Mala_s_1-like"/>
    <property type="match status" value="1"/>
</dbReference>
<feature type="chain" id="PRO_5008102880" evidence="1">
    <location>
        <begin position="19"/>
        <end position="358"/>
    </location>
</feature>
<evidence type="ECO:0000256" key="1">
    <source>
        <dbReference type="SAM" id="SignalP"/>
    </source>
</evidence>
<feature type="signal peptide" evidence="1">
    <location>
        <begin position="1"/>
        <end position="18"/>
    </location>
</feature>
<evidence type="ECO:0000313" key="2">
    <source>
        <dbReference type="EMBL" id="OAQ79594.1"/>
    </source>
</evidence>
<sequence>MFSAAITVALLSAAGSLASPVACPKETSTCASPSGNLTVSAFQLYPENAEFDAKRCVTYFSVLYNASVAVYDATKNEVSEIIDFPGLSGKPEFHSSGMRVRPDGQLATVVNAGAAFDTSGQDISGDNFLVTYDHDSKKVTSQVNLTAVSNGVYGGFQDLTFDTCGNTFVVGTYPGSIIKVSADGSKAVPWIVDRISNRTTAGYTGIVSRGNTLVASNGKDGGLYRFDATKAQGEPIAIPLAGNRTLGKDLDQVYMPAKYGGNTILVSDTSDGTVVVRSDDDWKSAKIVGTVANALQSQDGFSVATVQIAERIYVVTEYFLDASNKVPGTNAGNRTEFPLRDITDEVDAMLQKVPATRR</sequence>
<dbReference type="CDD" id="cd12811">
    <property type="entry name" value="MALA"/>
    <property type="match status" value="1"/>
</dbReference>
<dbReference type="EMBL" id="LSBH01000004">
    <property type="protein sequence ID" value="OAQ79594.1"/>
    <property type="molecule type" value="Genomic_DNA"/>
</dbReference>